<evidence type="ECO:0000313" key="3">
    <source>
        <dbReference type="Proteomes" id="UP001491310"/>
    </source>
</evidence>
<sequence length="228" mass="24304">MAGINRLGKAPPRPGSLRPPDPNRNRVLDIYSEGTEGDADYMRMVQDIEDAQQSQVGWLFGRGAFDKGDLLYLRDEEEKRRFKEEELRESERAVFARLQAVAGPGPDSLKQAAAPPPPRPSHQQPSRSQAKLLANVVKVKGNKPAPPAKRELEKEAASNAKRLKPGEASEEDDGAGLAGLLGDYGSEDEGDSDGSPEGSPKGEPAMQAAEKPTAENTAGVTSGPGPGK</sequence>
<feature type="compositionally biased region" description="Low complexity" evidence="1">
    <location>
        <begin position="121"/>
        <end position="130"/>
    </location>
</feature>
<feature type="compositionally biased region" description="Low complexity" evidence="1">
    <location>
        <begin position="195"/>
        <end position="204"/>
    </location>
</feature>
<evidence type="ECO:0008006" key="4">
    <source>
        <dbReference type="Google" id="ProtNLM"/>
    </source>
</evidence>
<proteinExistence type="predicted"/>
<name>A0ABR2YYR3_9CHLO</name>
<dbReference type="PANTHER" id="PTHR37202">
    <property type="entry name" value="ANKYRIN REPEAT PROTEIN"/>
    <property type="match status" value="1"/>
</dbReference>
<evidence type="ECO:0000313" key="2">
    <source>
        <dbReference type="EMBL" id="KAK9916797.1"/>
    </source>
</evidence>
<feature type="compositionally biased region" description="Acidic residues" evidence="1">
    <location>
        <begin position="185"/>
        <end position="194"/>
    </location>
</feature>
<dbReference type="PANTHER" id="PTHR37202:SF1">
    <property type="entry name" value="ANKYRIN REPEAT PROTEIN"/>
    <property type="match status" value="1"/>
</dbReference>
<feature type="compositionally biased region" description="Pro residues" evidence="1">
    <location>
        <begin position="11"/>
        <end position="20"/>
    </location>
</feature>
<accession>A0ABR2YYR3</accession>
<organism evidence="2 3">
    <name type="scientific">Coccomyxa subellipsoidea</name>
    <dbReference type="NCBI Taxonomy" id="248742"/>
    <lineage>
        <taxon>Eukaryota</taxon>
        <taxon>Viridiplantae</taxon>
        <taxon>Chlorophyta</taxon>
        <taxon>core chlorophytes</taxon>
        <taxon>Trebouxiophyceae</taxon>
        <taxon>Trebouxiophyceae incertae sedis</taxon>
        <taxon>Coccomyxaceae</taxon>
        <taxon>Coccomyxa</taxon>
    </lineage>
</organism>
<keyword evidence="3" id="KW-1185">Reference proteome</keyword>
<reference evidence="2 3" key="1">
    <citation type="journal article" date="2024" name="Nat. Commun.">
        <title>Phylogenomics reveals the evolutionary origins of lichenization in chlorophyte algae.</title>
        <authorList>
            <person name="Puginier C."/>
            <person name="Libourel C."/>
            <person name="Otte J."/>
            <person name="Skaloud P."/>
            <person name="Haon M."/>
            <person name="Grisel S."/>
            <person name="Petersen M."/>
            <person name="Berrin J.G."/>
            <person name="Delaux P.M."/>
            <person name="Dal Grande F."/>
            <person name="Keller J."/>
        </authorList>
    </citation>
    <scope>NUCLEOTIDE SEQUENCE [LARGE SCALE GENOMIC DNA]</scope>
    <source>
        <strain evidence="2 3">SAG 216-7</strain>
    </source>
</reference>
<feature type="region of interest" description="Disordered" evidence="1">
    <location>
        <begin position="99"/>
        <end position="228"/>
    </location>
</feature>
<evidence type="ECO:0000256" key="1">
    <source>
        <dbReference type="SAM" id="MobiDB-lite"/>
    </source>
</evidence>
<gene>
    <name evidence="2" type="ORF">WJX75_007154</name>
</gene>
<dbReference type="Proteomes" id="UP001491310">
    <property type="component" value="Unassembled WGS sequence"/>
</dbReference>
<protein>
    <recommendedName>
        <fullName evidence="4">FAM192A/Fyv6 N-terminal domain-containing protein</fullName>
    </recommendedName>
</protein>
<feature type="region of interest" description="Disordered" evidence="1">
    <location>
        <begin position="1"/>
        <end position="28"/>
    </location>
</feature>
<comment type="caution">
    <text evidence="2">The sequence shown here is derived from an EMBL/GenBank/DDBJ whole genome shotgun (WGS) entry which is preliminary data.</text>
</comment>
<dbReference type="EMBL" id="JALJOT010000003">
    <property type="protein sequence ID" value="KAK9916797.1"/>
    <property type="molecule type" value="Genomic_DNA"/>
</dbReference>